<organism evidence="2 3">
    <name type="scientific">Roseicitreum antarcticum</name>
    <dbReference type="NCBI Taxonomy" id="564137"/>
    <lineage>
        <taxon>Bacteria</taxon>
        <taxon>Pseudomonadati</taxon>
        <taxon>Pseudomonadota</taxon>
        <taxon>Alphaproteobacteria</taxon>
        <taxon>Rhodobacterales</taxon>
        <taxon>Paracoccaceae</taxon>
        <taxon>Roseicitreum</taxon>
    </lineage>
</organism>
<evidence type="ECO:0000313" key="3">
    <source>
        <dbReference type="Proteomes" id="UP000198539"/>
    </source>
</evidence>
<accession>A0A1H2WBR6</accession>
<keyword evidence="1" id="KW-0472">Membrane</keyword>
<dbReference type="Proteomes" id="UP000198539">
    <property type="component" value="Unassembled WGS sequence"/>
</dbReference>
<sequence length="49" mass="5273">MVDFTHINRRQIRRDQIRRTARASARAALILANIAAAAGLASFLIGGAP</sequence>
<evidence type="ECO:0000313" key="2">
    <source>
        <dbReference type="EMBL" id="SDW77479.1"/>
    </source>
</evidence>
<feature type="transmembrane region" description="Helical" evidence="1">
    <location>
        <begin position="23"/>
        <end position="45"/>
    </location>
</feature>
<keyword evidence="3" id="KW-1185">Reference proteome</keyword>
<dbReference type="EMBL" id="FNOM01000003">
    <property type="protein sequence ID" value="SDW77479.1"/>
    <property type="molecule type" value="Genomic_DNA"/>
</dbReference>
<reference evidence="2 3" key="1">
    <citation type="submission" date="2016-10" db="EMBL/GenBank/DDBJ databases">
        <authorList>
            <person name="de Groot N.N."/>
        </authorList>
    </citation>
    <scope>NUCLEOTIDE SEQUENCE [LARGE SCALE GENOMIC DNA]</scope>
    <source>
        <strain evidence="2 3">CGMCC 1.8894</strain>
    </source>
</reference>
<name>A0A1H2WBR6_9RHOB</name>
<dbReference type="STRING" id="564137.SAMN04488238_103317"/>
<keyword evidence="1" id="KW-0812">Transmembrane</keyword>
<keyword evidence="1" id="KW-1133">Transmembrane helix</keyword>
<evidence type="ECO:0000256" key="1">
    <source>
        <dbReference type="SAM" id="Phobius"/>
    </source>
</evidence>
<gene>
    <name evidence="2" type="ORF">SAMN04488238_103317</name>
</gene>
<proteinExistence type="predicted"/>
<dbReference type="AlphaFoldDB" id="A0A1H2WBR6"/>
<dbReference type="RefSeq" id="WP_176846970.1">
    <property type="nucleotide sequence ID" value="NZ_CP061498.1"/>
</dbReference>
<protein>
    <submittedName>
        <fullName evidence="2">Uncharacterized protein</fullName>
    </submittedName>
</protein>